<dbReference type="PROSITE" id="PS00086">
    <property type="entry name" value="CYTOCHROME_P450"/>
    <property type="match status" value="1"/>
</dbReference>
<reference evidence="9 10" key="1">
    <citation type="submission" date="2017-06" db="EMBL/GenBank/DDBJ databases">
        <title>Streptomyces albireticuli Genome sequencing and assembly.</title>
        <authorList>
            <person name="Wang Y."/>
            <person name="Du B."/>
            <person name="Ding Y."/>
            <person name="Liu H."/>
            <person name="Hou Q."/>
            <person name="Liu K."/>
            <person name="Yao L."/>
            <person name="Wang C."/>
        </authorList>
    </citation>
    <scope>NUCLEOTIDE SEQUENCE [LARGE SCALE GENOMIC DNA]</scope>
    <source>
        <strain evidence="9 10">MDJK11</strain>
    </source>
</reference>
<keyword evidence="5 7" id="KW-0408">Iron</keyword>
<dbReference type="RefSeq" id="WP_087929245.1">
    <property type="nucleotide sequence ID" value="NZ_CP021744.1"/>
</dbReference>
<evidence type="ECO:0000256" key="4">
    <source>
        <dbReference type="ARBA" id="ARBA00023002"/>
    </source>
</evidence>
<dbReference type="GO" id="GO:0005506">
    <property type="term" value="F:iron ion binding"/>
    <property type="evidence" value="ECO:0007669"/>
    <property type="project" value="InterPro"/>
</dbReference>
<feature type="compositionally biased region" description="Pro residues" evidence="8">
    <location>
        <begin position="82"/>
        <end position="94"/>
    </location>
</feature>
<dbReference type="Gene3D" id="1.10.630.10">
    <property type="entry name" value="Cytochrome P450"/>
    <property type="match status" value="1"/>
</dbReference>
<accession>A0A1Z2LB44</accession>
<dbReference type="AlphaFoldDB" id="A0A1Z2LB44"/>
<dbReference type="Pfam" id="PF00067">
    <property type="entry name" value="p450"/>
    <property type="match status" value="1"/>
</dbReference>
<dbReference type="GO" id="GO:0020037">
    <property type="term" value="F:heme binding"/>
    <property type="evidence" value="ECO:0007669"/>
    <property type="project" value="InterPro"/>
</dbReference>
<dbReference type="EMBL" id="CP021744">
    <property type="protein sequence ID" value="ARZ71438.1"/>
    <property type="molecule type" value="Genomic_DNA"/>
</dbReference>
<protein>
    <submittedName>
        <fullName evidence="9">Cytochrome P450 Svu004</fullName>
    </submittedName>
</protein>
<name>A0A1Z2LB44_9ACTN</name>
<dbReference type="InterPro" id="IPR001128">
    <property type="entry name" value="Cyt_P450"/>
</dbReference>
<dbReference type="FunFam" id="1.10.630.10:FF:000018">
    <property type="entry name" value="Cytochrome P450 monooxygenase"/>
    <property type="match status" value="1"/>
</dbReference>
<dbReference type="InterPro" id="IPR002397">
    <property type="entry name" value="Cyt_P450_B"/>
</dbReference>
<dbReference type="OrthoDB" id="3664945at2"/>
<evidence type="ECO:0000313" key="9">
    <source>
        <dbReference type="EMBL" id="ARZ71438.1"/>
    </source>
</evidence>
<keyword evidence="6 7" id="KW-0503">Monooxygenase</keyword>
<proteinExistence type="inferred from homology"/>
<dbReference type="PANTHER" id="PTHR46696:SF1">
    <property type="entry name" value="CYTOCHROME P450 YJIB-RELATED"/>
    <property type="match status" value="1"/>
</dbReference>
<dbReference type="SUPFAM" id="SSF48264">
    <property type="entry name" value="Cytochrome P450"/>
    <property type="match status" value="1"/>
</dbReference>
<feature type="region of interest" description="Disordered" evidence="8">
    <location>
        <begin position="1"/>
        <end position="26"/>
    </location>
</feature>
<dbReference type="KEGG" id="salj:SMD11_5862"/>
<keyword evidence="4 7" id="KW-0560">Oxidoreductase</keyword>
<evidence type="ECO:0000313" key="10">
    <source>
        <dbReference type="Proteomes" id="UP000195755"/>
    </source>
</evidence>
<dbReference type="Proteomes" id="UP000195755">
    <property type="component" value="Chromosome"/>
</dbReference>
<dbReference type="GO" id="GO:0016705">
    <property type="term" value="F:oxidoreductase activity, acting on paired donors, with incorporation or reduction of molecular oxygen"/>
    <property type="evidence" value="ECO:0007669"/>
    <property type="project" value="InterPro"/>
</dbReference>
<dbReference type="InterPro" id="IPR017972">
    <property type="entry name" value="Cyt_P450_CS"/>
</dbReference>
<dbReference type="PRINTS" id="PR00385">
    <property type="entry name" value="P450"/>
</dbReference>
<keyword evidence="2 7" id="KW-0349">Heme</keyword>
<gene>
    <name evidence="9" type="ORF">SMD11_5862</name>
</gene>
<feature type="region of interest" description="Disordered" evidence="8">
    <location>
        <begin position="60"/>
        <end position="98"/>
    </location>
</feature>
<dbReference type="GO" id="GO:0004497">
    <property type="term" value="F:monooxygenase activity"/>
    <property type="evidence" value="ECO:0007669"/>
    <property type="project" value="UniProtKB-KW"/>
</dbReference>
<keyword evidence="3 7" id="KW-0479">Metal-binding</keyword>
<evidence type="ECO:0000256" key="5">
    <source>
        <dbReference type="ARBA" id="ARBA00023004"/>
    </source>
</evidence>
<comment type="similarity">
    <text evidence="1 7">Belongs to the cytochrome P450 family.</text>
</comment>
<dbReference type="PANTHER" id="PTHR46696">
    <property type="entry name" value="P450, PUTATIVE (EUROFUNG)-RELATED"/>
    <property type="match status" value="1"/>
</dbReference>
<dbReference type="CDD" id="cd11030">
    <property type="entry name" value="CYP105-like"/>
    <property type="match status" value="1"/>
</dbReference>
<evidence type="ECO:0000256" key="3">
    <source>
        <dbReference type="ARBA" id="ARBA00022723"/>
    </source>
</evidence>
<dbReference type="PRINTS" id="PR00359">
    <property type="entry name" value="BP450"/>
</dbReference>
<evidence type="ECO:0000256" key="8">
    <source>
        <dbReference type="SAM" id="MobiDB-lite"/>
    </source>
</evidence>
<evidence type="ECO:0000256" key="1">
    <source>
        <dbReference type="ARBA" id="ARBA00010617"/>
    </source>
</evidence>
<dbReference type="InterPro" id="IPR036396">
    <property type="entry name" value="Cyt_P450_sf"/>
</dbReference>
<organism evidence="9 10">
    <name type="scientific">Streptomyces albireticuli</name>
    <dbReference type="NCBI Taxonomy" id="1940"/>
    <lineage>
        <taxon>Bacteria</taxon>
        <taxon>Bacillati</taxon>
        <taxon>Actinomycetota</taxon>
        <taxon>Actinomycetes</taxon>
        <taxon>Kitasatosporales</taxon>
        <taxon>Streptomycetaceae</taxon>
        <taxon>Streptomyces</taxon>
    </lineage>
</organism>
<evidence type="ECO:0000256" key="2">
    <source>
        <dbReference type="ARBA" id="ARBA00022617"/>
    </source>
</evidence>
<sequence length="398" mass="42416">MTGAAPAVFSTVRENHFDPPAATRTAREHAPLTRVAFADGHLGWLVTADATARAVLSDPRFGTRGGPEHPAVPRATVLADPPAAPAGTPAPPGGPGHRRYRELLAGQFTDRRLRLLTEWTRKAAEERLDVMERAGSPADLFEHFALPVSSLVLCELLGVPHADRERFRHDAAVWSGHGASTEEVTAAFADLGAYLHGLVLRKRAVPGDDVLSGLVHGGDGLTDEELTSLALLLLLAGLETTAGQLALGVLALLRHPAQLAALRADPSLTEGAVEELLRYVSVVHHGPTRVALEDAGIDGVPVRKGEVVMVSLPAANRDPARYADPDALDVTRHAAGHLAFGHGVHRCLGRQLARVELRAGIDAVLRRFPGLRLAVPADAIPPRHDTQVYGVQRMPVAW</sequence>
<evidence type="ECO:0000256" key="6">
    <source>
        <dbReference type="ARBA" id="ARBA00023033"/>
    </source>
</evidence>
<evidence type="ECO:0000256" key="7">
    <source>
        <dbReference type="RuleBase" id="RU000461"/>
    </source>
</evidence>